<dbReference type="Pfam" id="PF03358">
    <property type="entry name" value="FMN_red"/>
    <property type="match status" value="1"/>
</dbReference>
<dbReference type="GO" id="GO:0010181">
    <property type="term" value="F:FMN binding"/>
    <property type="evidence" value="ECO:0007669"/>
    <property type="project" value="TreeGrafter"/>
</dbReference>
<dbReference type="InterPro" id="IPR050712">
    <property type="entry name" value="NAD(P)H-dep_reductase"/>
</dbReference>
<proteinExistence type="predicted"/>
<sequence length="198" mass="21792">MTEARPLKVVVIVGSVRDGRIGHLVKDWFVGQAGPREDIELDVVDLAEAALPDGLRGHFFGERPEEVVALQPRLRAADAFVVIVPEYNRGYPAALKVLIDSYGPGEWGYKPVAFVSYGSMRFGGVMAAEQLRPVFTEVGATTIRDSVAFSQVWELFGEDGSWPREPEGCNAAAKVMLDQLTWWAHALRDARAARPIGR</sequence>
<keyword evidence="3" id="KW-1185">Reference proteome</keyword>
<organism evidence="2 3">
    <name type="scientific">Bailinhaonella thermotolerans</name>
    <dbReference type="NCBI Taxonomy" id="1070861"/>
    <lineage>
        <taxon>Bacteria</taxon>
        <taxon>Bacillati</taxon>
        <taxon>Actinomycetota</taxon>
        <taxon>Actinomycetes</taxon>
        <taxon>Streptosporangiales</taxon>
        <taxon>Streptosporangiaceae</taxon>
        <taxon>Bailinhaonella</taxon>
    </lineage>
</organism>
<evidence type="ECO:0000313" key="3">
    <source>
        <dbReference type="Proteomes" id="UP000265768"/>
    </source>
</evidence>
<feature type="domain" description="NADPH-dependent FMN reductase-like" evidence="1">
    <location>
        <begin position="8"/>
        <end position="153"/>
    </location>
</feature>
<dbReference type="Proteomes" id="UP000265768">
    <property type="component" value="Unassembled WGS sequence"/>
</dbReference>
<evidence type="ECO:0000259" key="1">
    <source>
        <dbReference type="Pfam" id="PF03358"/>
    </source>
</evidence>
<dbReference type="PANTHER" id="PTHR30543:SF21">
    <property type="entry name" value="NAD(P)H-DEPENDENT FMN REDUCTASE LOT6"/>
    <property type="match status" value="1"/>
</dbReference>
<gene>
    <name evidence="2" type="ORF">D5H75_16015</name>
</gene>
<evidence type="ECO:0000313" key="2">
    <source>
        <dbReference type="EMBL" id="RJL31950.1"/>
    </source>
</evidence>
<dbReference type="OrthoDB" id="9812295at2"/>
<dbReference type="InterPro" id="IPR029039">
    <property type="entry name" value="Flavoprotein-like_sf"/>
</dbReference>
<accession>A0A3A4B3I8</accession>
<dbReference type="GO" id="GO:0005829">
    <property type="term" value="C:cytosol"/>
    <property type="evidence" value="ECO:0007669"/>
    <property type="project" value="TreeGrafter"/>
</dbReference>
<comment type="caution">
    <text evidence="2">The sequence shown here is derived from an EMBL/GenBank/DDBJ whole genome shotgun (WGS) entry which is preliminary data.</text>
</comment>
<dbReference type="InterPro" id="IPR005025">
    <property type="entry name" value="FMN_Rdtase-like_dom"/>
</dbReference>
<dbReference type="PANTHER" id="PTHR30543">
    <property type="entry name" value="CHROMATE REDUCTASE"/>
    <property type="match status" value="1"/>
</dbReference>
<dbReference type="SUPFAM" id="SSF52218">
    <property type="entry name" value="Flavoproteins"/>
    <property type="match status" value="1"/>
</dbReference>
<dbReference type="AlphaFoldDB" id="A0A3A4B3I8"/>
<dbReference type="GO" id="GO:0016491">
    <property type="term" value="F:oxidoreductase activity"/>
    <property type="evidence" value="ECO:0007669"/>
    <property type="project" value="InterPro"/>
</dbReference>
<protein>
    <submittedName>
        <fullName evidence="2">NADPH-dependent oxidoreductase</fullName>
    </submittedName>
</protein>
<name>A0A3A4B3I8_9ACTN</name>
<dbReference type="RefSeq" id="WP_119927267.1">
    <property type="nucleotide sequence ID" value="NZ_QZEY01000005.1"/>
</dbReference>
<dbReference type="EMBL" id="QZEY01000005">
    <property type="protein sequence ID" value="RJL31950.1"/>
    <property type="molecule type" value="Genomic_DNA"/>
</dbReference>
<reference evidence="2 3" key="1">
    <citation type="submission" date="2018-09" db="EMBL/GenBank/DDBJ databases">
        <title>YIM 75507 draft genome.</title>
        <authorList>
            <person name="Tang S."/>
            <person name="Feng Y."/>
        </authorList>
    </citation>
    <scope>NUCLEOTIDE SEQUENCE [LARGE SCALE GENOMIC DNA]</scope>
    <source>
        <strain evidence="2 3">YIM 75507</strain>
    </source>
</reference>
<dbReference type="Gene3D" id="3.40.50.360">
    <property type="match status" value="1"/>
</dbReference>